<sequence length="72" mass="8518">MIEVYIVEKGKKYQHFNDIMGAVTGCVLELERRFKGKYEYQTDILAKVYGRYYEEVVGKYEDEKIKLNGDVI</sequence>
<dbReference type="EMBL" id="LAZR01037832">
    <property type="protein sequence ID" value="KKL21159.1"/>
    <property type="molecule type" value="Genomic_DNA"/>
</dbReference>
<dbReference type="AlphaFoldDB" id="A0A0F9BGY8"/>
<gene>
    <name evidence="1" type="ORF">LCGC14_2448250</name>
</gene>
<protein>
    <submittedName>
        <fullName evidence="1">Uncharacterized protein</fullName>
    </submittedName>
</protein>
<proteinExistence type="predicted"/>
<organism evidence="1">
    <name type="scientific">marine sediment metagenome</name>
    <dbReference type="NCBI Taxonomy" id="412755"/>
    <lineage>
        <taxon>unclassified sequences</taxon>
        <taxon>metagenomes</taxon>
        <taxon>ecological metagenomes</taxon>
    </lineage>
</organism>
<accession>A0A0F9BGY8</accession>
<reference evidence="1" key="1">
    <citation type="journal article" date="2015" name="Nature">
        <title>Complex archaea that bridge the gap between prokaryotes and eukaryotes.</title>
        <authorList>
            <person name="Spang A."/>
            <person name="Saw J.H."/>
            <person name="Jorgensen S.L."/>
            <person name="Zaremba-Niedzwiedzka K."/>
            <person name="Martijn J."/>
            <person name="Lind A.E."/>
            <person name="van Eijk R."/>
            <person name="Schleper C."/>
            <person name="Guy L."/>
            <person name="Ettema T.J."/>
        </authorList>
    </citation>
    <scope>NUCLEOTIDE SEQUENCE</scope>
</reference>
<comment type="caution">
    <text evidence="1">The sequence shown here is derived from an EMBL/GenBank/DDBJ whole genome shotgun (WGS) entry which is preliminary data.</text>
</comment>
<evidence type="ECO:0000313" key="1">
    <source>
        <dbReference type="EMBL" id="KKL21159.1"/>
    </source>
</evidence>
<name>A0A0F9BGY8_9ZZZZ</name>